<feature type="transmembrane region" description="Helical" evidence="9">
    <location>
        <begin position="193"/>
        <end position="213"/>
    </location>
</feature>
<evidence type="ECO:0000313" key="10">
    <source>
        <dbReference type="EMBL" id="MBY4798376.1"/>
    </source>
</evidence>
<evidence type="ECO:0000256" key="8">
    <source>
        <dbReference type="ARBA" id="ARBA00023136"/>
    </source>
</evidence>
<name>A0ABS7MLY4_9ACTN</name>
<keyword evidence="2" id="KW-0813">Transport</keyword>
<proteinExistence type="predicted"/>
<dbReference type="InterPro" id="IPR050303">
    <property type="entry name" value="GatZ_KbaZ_carbometab"/>
</dbReference>
<feature type="transmembrane region" description="Helical" evidence="9">
    <location>
        <begin position="262"/>
        <end position="283"/>
    </location>
</feature>
<dbReference type="PANTHER" id="PTHR32502:SF5">
    <property type="entry name" value="N-ACETYLGALACTOSAMINE PERMEASE IID COMPONENT-RELATED"/>
    <property type="match status" value="1"/>
</dbReference>
<dbReference type="RefSeq" id="WP_222200100.1">
    <property type="nucleotide sequence ID" value="NZ_JAIMFO010000011.1"/>
</dbReference>
<dbReference type="EMBL" id="JAIMFO010000011">
    <property type="protein sequence ID" value="MBY4798376.1"/>
    <property type="molecule type" value="Genomic_DNA"/>
</dbReference>
<evidence type="ECO:0000256" key="3">
    <source>
        <dbReference type="ARBA" id="ARBA00022475"/>
    </source>
</evidence>
<keyword evidence="5" id="KW-0598">Phosphotransferase system</keyword>
<keyword evidence="6 9" id="KW-0812">Transmembrane</keyword>
<evidence type="ECO:0000256" key="7">
    <source>
        <dbReference type="ARBA" id="ARBA00022989"/>
    </source>
</evidence>
<dbReference type="PANTHER" id="PTHR32502">
    <property type="entry name" value="N-ACETYLGALACTOSAMINE PERMEASE II COMPONENT-RELATED"/>
    <property type="match status" value="1"/>
</dbReference>
<protein>
    <submittedName>
        <fullName evidence="10">PTS system mannose/fructose/sorbose family transporter subunit IID</fullName>
    </submittedName>
</protein>
<evidence type="ECO:0000256" key="2">
    <source>
        <dbReference type="ARBA" id="ARBA00022448"/>
    </source>
</evidence>
<evidence type="ECO:0000256" key="5">
    <source>
        <dbReference type="ARBA" id="ARBA00022683"/>
    </source>
</evidence>
<organism evidence="10 11">
    <name type="scientific">Collinsella ureilytica</name>
    <dbReference type="NCBI Taxonomy" id="2869515"/>
    <lineage>
        <taxon>Bacteria</taxon>
        <taxon>Bacillati</taxon>
        <taxon>Actinomycetota</taxon>
        <taxon>Coriobacteriia</taxon>
        <taxon>Coriobacteriales</taxon>
        <taxon>Coriobacteriaceae</taxon>
        <taxon>Collinsella</taxon>
    </lineage>
</organism>
<dbReference type="Proteomes" id="UP000700908">
    <property type="component" value="Unassembled WGS sequence"/>
</dbReference>
<sequence length="285" mass="30922">MSDTDKLARPGGRITKSALRRSWFIWEMFPQTCYNYERMMGQAVAHVFAPIARMIHPEDAEARLEMMRRESEFFNVHIEFGSCILGMAIAMEEEKAQGAPIPGEFITNIKTSLMGSLAGVGDTIWQGVVIPILLGICIDLTGMGGGNIWGALMYAALIIAGALTLSYANFMFGYRAGSEAVVDFLEKGTLNKILKGASIMGCMVMGGLIVNYVHVTCGIEFMSAGTSFNLQTGLFDTVMPKMLPLAATMLIYALLKRRWSSLKIIALIVVLGIIGGLTGVLAFPA</sequence>
<reference evidence="10 11" key="1">
    <citation type="submission" date="2021-08" db="EMBL/GenBank/DDBJ databases">
        <title>Collinsella faecalis sp. nov. isolated from swine faeces.</title>
        <authorList>
            <person name="Oh B.S."/>
            <person name="Lee J.H."/>
        </authorList>
    </citation>
    <scope>NUCLEOTIDE SEQUENCE [LARGE SCALE GENOMIC DNA]</scope>
    <source>
        <strain evidence="10 11">AGMB00827</strain>
    </source>
</reference>
<evidence type="ECO:0000256" key="6">
    <source>
        <dbReference type="ARBA" id="ARBA00022692"/>
    </source>
</evidence>
<keyword evidence="7 9" id="KW-1133">Transmembrane helix</keyword>
<evidence type="ECO:0000256" key="9">
    <source>
        <dbReference type="SAM" id="Phobius"/>
    </source>
</evidence>
<evidence type="ECO:0000313" key="11">
    <source>
        <dbReference type="Proteomes" id="UP000700908"/>
    </source>
</evidence>
<keyword evidence="3" id="KW-1003">Cell membrane</keyword>
<feature type="transmembrane region" description="Helical" evidence="9">
    <location>
        <begin position="123"/>
        <end position="142"/>
    </location>
</feature>
<gene>
    <name evidence="10" type="ORF">K6V98_08455</name>
</gene>
<comment type="subcellular location">
    <subcellularLocation>
        <location evidence="1">Cell membrane</location>
        <topology evidence="1">Multi-pass membrane protein</topology>
    </subcellularLocation>
</comment>
<feature type="transmembrane region" description="Helical" evidence="9">
    <location>
        <begin position="233"/>
        <end position="255"/>
    </location>
</feature>
<dbReference type="Pfam" id="PF03613">
    <property type="entry name" value="EIID-AGA"/>
    <property type="match status" value="1"/>
</dbReference>
<dbReference type="InterPro" id="IPR004704">
    <property type="entry name" value="PTS_IID_man"/>
</dbReference>
<dbReference type="PROSITE" id="PS51108">
    <property type="entry name" value="PTS_EIID"/>
    <property type="match status" value="1"/>
</dbReference>
<keyword evidence="11" id="KW-1185">Reference proteome</keyword>
<keyword evidence="4" id="KW-0762">Sugar transport</keyword>
<keyword evidence="8 9" id="KW-0472">Membrane</keyword>
<feature type="transmembrane region" description="Helical" evidence="9">
    <location>
        <begin position="148"/>
        <end position="172"/>
    </location>
</feature>
<comment type="caution">
    <text evidence="10">The sequence shown here is derived from an EMBL/GenBank/DDBJ whole genome shotgun (WGS) entry which is preliminary data.</text>
</comment>
<accession>A0ABS7MLY4</accession>
<evidence type="ECO:0000256" key="4">
    <source>
        <dbReference type="ARBA" id="ARBA00022597"/>
    </source>
</evidence>
<evidence type="ECO:0000256" key="1">
    <source>
        <dbReference type="ARBA" id="ARBA00004651"/>
    </source>
</evidence>